<gene>
    <name evidence="2" type="ORF">LTR78_006275</name>
</gene>
<comment type="caution">
    <text evidence="2">The sequence shown here is derived from an EMBL/GenBank/DDBJ whole genome shotgun (WGS) entry which is preliminary data.</text>
</comment>
<accession>A0AAE0WL50</accession>
<proteinExistence type="predicted"/>
<keyword evidence="3" id="KW-1185">Reference proteome</keyword>
<feature type="compositionally biased region" description="Polar residues" evidence="1">
    <location>
        <begin position="411"/>
        <end position="420"/>
    </location>
</feature>
<feature type="region of interest" description="Disordered" evidence="1">
    <location>
        <begin position="201"/>
        <end position="227"/>
    </location>
</feature>
<evidence type="ECO:0008006" key="4">
    <source>
        <dbReference type="Google" id="ProtNLM"/>
    </source>
</evidence>
<feature type="region of interest" description="Disordered" evidence="1">
    <location>
        <begin position="588"/>
        <end position="674"/>
    </location>
</feature>
<feature type="region of interest" description="Disordered" evidence="1">
    <location>
        <begin position="21"/>
        <end position="88"/>
    </location>
</feature>
<dbReference type="EMBL" id="JAUTXT010000023">
    <property type="protein sequence ID" value="KAK3673722.1"/>
    <property type="molecule type" value="Genomic_DNA"/>
</dbReference>
<dbReference type="Proteomes" id="UP001274830">
    <property type="component" value="Unassembled WGS sequence"/>
</dbReference>
<feature type="compositionally biased region" description="Basic residues" evidence="1">
    <location>
        <begin position="68"/>
        <end position="81"/>
    </location>
</feature>
<dbReference type="AlphaFoldDB" id="A0AAE0WL50"/>
<feature type="compositionally biased region" description="Basic and acidic residues" evidence="1">
    <location>
        <begin position="615"/>
        <end position="649"/>
    </location>
</feature>
<feature type="compositionally biased region" description="Low complexity" evidence="1">
    <location>
        <begin position="325"/>
        <end position="335"/>
    </location>
</feature>
<reference evidence="2" key="1">
    <citation type="submission" date="2023-07" db="EMBL/GenBank/DDBJ databases">
        <title>Black Yeasts Isolated from many extreme environments.</title>
        <authorList>
            <person name="Coleine C."/>
            <person name="Stajich J.E."/>
            <person name="Selbmann L."/>
        </authorList>
    </citation>
    <scope>NUCLEOTIDE SEQUENCE</scope>
    <source>
        <strain evidence="2">CCFEE 5485</strain>
    </source>
</reference>
<feature type="compositionally biased region" description="Polar residues" evidence="1">
    <location>
        <begin position="389"/>
        <end position="404"/>
    </location>
</feature>
<feature type="compositionally biased region" description="Polar residues" evidence="1">
    <location>
        <begin position="358"/>
        <end position="380"/>
    </location>
</feature>
<evidence type="ECO:0000256" key="1">
    <source>
        <dbReference type="SAM" id="MobiDB-lite"/>
    </source>
</evidence>
<feature type="region of interest" description="Disordered" evidence="1">
    <location>
        <begin position="325"/>
        <end position="459"/>
    </location>
</feature>
<organism evidence="2 3">
    <name type="scientific">Recurvomyces mirabilis</name>
    <dbReference type="NCBI Taxonomy" id="574656"/>
    <lineage>
        <taxon>Eukaryota</taxon>
        <taxon>Fungi</taxon>
        <taxon>Dikarya</taxon>
        <taxon>Ascomycota</taxon>
        <taxon>Pezizomycotina</taxon>
        <taxon>Dothideomycetes</taxon>
        <taxon>Dothideomycetidae</taxon>
        <taxon>Mycosphaerellales</taxon>
        <taxon>Teratosphaeriaceae</taxon>
        <taxon>Recurvomyces</taxon>
    </lineage>
</organism>
<feature type="compositionally biased region" description="Basic and acidic residues" evidence="1">
    <location>
        <begin position="421"/>
        <end position="430"/>
    </location>
</feature>
<name>A0AAE0WL50_9PEZI</name>
<sequence length="674" mass="71397">MPRMTRAKAAEVAEQLHVDEDAVLETPLGEDIPTSLKTQTPERSPLEEIMQNSGESKDEDADLNGFKKSVRGSKGAKKGGQSRKVDLNGSTISLVEAQEQVDAVREAGATSTLDQTNKDLVLAQPAAIMADVAELSAVTTPMIEALNAESPAKDVRETDLAESHMQDTTEARDETVSVLYAPPSPLPSAVPNVIASLRKNTPGMRSTSNKENVEPMSSLAPSSITPRPSMSYDALEEAVVHGATPPGPSRRASAFDINASAVEAPATAATLDTLEHDIITTSKNELTQSLPTEQKQVSDPITAMDALDDAVERISAEVPVVQATPKKAKAQKATPIVRTTKASQARLSMAQAEKSGNPRPSSMIGRSNSVRQSVFSSQPTGRRLMPDTLNKSTSMRQSTATTQPAVKRVISGSSSLNKSTNEPREKKEVVIPHSKPRPMSVSFPTPPPPPKSRKAPTTSSFQLPGEAIAAKLKAAREERMKEAQPEEEKKPAFKARPVPAGLKKASSVRQTTASRVRESAVGGASTGGTHKRANSVMTSSTIRPLQAPTTKPALPALNVTKPRASTAMANLTQPRSSLRTSTIGTAPILGQRVPSGKGTSKGKEVFNRAALAKDTAVKEKREKEEAAKKARTAASERGRQASREWAEKQKMKKSGGSKSAGGDIQAAAGAEVVA</sequence>
<feature type="region of interest" description="Disordered" evidence="1">
    <location>
        <begin position="500"/>
        <end position="539"/>
    </location>
</feature>
<protein>
    <recommendedName>
        <fullName evidence="4">Carboxylesterase family protein</fullName>
    </recommendedName>
</protein>
<evidence type="ECO:0000313" key="2">
    <source>
        <dbReference type="EMBL" id="KAK3673722.1"/>
    </source>
</evidence>
<evidence type="ECO:0000313" key="3">
    <source>
        <dbReference type="Proteomes" id="UP001274830"/>
    </source>
</evidence>